<evidence type="ECO:0000259" key="1">
    <source>
        <dbReference type="Pfam" id="PF13577"/>
    </source>
</evidence>
<dbReference type="InterPro" id="IPR032710">
    <property type="entry name" value="NTF2-like_dom_sf"/>
</dbReference>
<dbReference type="Pfam" id="PF13577">
    <property type="entry name" value="SnoaL_4"/>
    <property type="match status" value="1"/>
</dbReference>
<evidence type="ECO:0000313" key="3">
    <source>
        <dbReference type="Proteomes" id="UP000011189"/>
    </source>
</evidence>
<evidence type="ECO:0000313" key="2">
    <source>
        <dbReference type="EMBL" id="ELT42946.1"/>
    </source>
</evidence>
<protein>
    <recommendedName>
        <fullName evidence="1">SnoaL-like domain-containing protein</fullName>
    </recommendedName>
</protein>
<dbReference type="InterPro" id="IPR037401">
    <property type="entry name" value="SnoaL-like"/>
</dbReference>
<dbReference type="AlphaFoldDB" id="L8TMS8"/>
<sequence>MENVKIEAAPLTTEELTQLRGILERDAIRRVVEGYVRGMDRCDEASARAAYWDDGRDNHGLFDGNAQEFLTWGLGLAKEYSGHQHVLGQSVIAVDGDRASAETYFVHYAERGRSPLPNVVTALAGRYVDLLERRDGEWKILDRVVAIDWSTVWRSDERFPGVESFVPGRWHPDDAIYKKPHSLA</sequence>
<dbReference type="EMBL" id="AOFD01000072">
    <property type="protein sequence ID" value="ELT42946.1"/>
    <property type="molecule type" value="Genomic_DNA"/>
</dbReference>
<comment type="caution">
    <text evidence="2">The sequence shown here is derived from an EMBL/GenBank/DDBJ whole genome shotgun (WGS) entry which is preliminary data.</text>
</comment>
<dbReference type="Proteomes" id="UP000011189">
    <property type="component" value="Unassembled WGS sequence"/>
</dbReference>
<accession>L8TMS8</accession>
<dbReference type="SUPFAM" id="SSF54427">
    <property type="entry name" value="NTF2-like"/>
    <property type="match status" value="1"/>
</dbReference>
<keyword evidence="3" id="KW-1185">Reference proteome</keyword>
<organism evidence="2 3">
    <name type="scientific">Arthrobacter nitrophenolicus</name>
    <dbReference type="NCBI Taxonomy" id="683150"/>
    <lineage>
        <taxon>Bacteria</taxon>
        <taxon>Bacillati</taxon>
        <taxon>Actinomycetota</taxon>
        <taxon>Actinomycetes</taxon>
        <taxon>Micrococcales</taxon>
        <taxon>Micrococcaceae</taxon>
        <taxon>Arthrobacter</taxon>
    </lineage>
</organism>
<feature type="domain" description="SnoaL-like" evidence="1">
    <location>
        <begin position="22"/>
        <end position="143"/>
    </location>
</feature>
<reference evidence="3" key="1">
    <citation type="journal article" date="2013" name="Genome Announc.">
        <title>Draft Genome Sequence of the 2-Chloro-4-Nitrophenol-Degrading Bacterium Arthrobacter sp. Strain SJCon.</title>
        <authorList>
            <person name="Vikram S."/>
            <person name="Kumar S."/>
            <person name="Vaidya B."/>
            <person name="Pinnaka A.K."/>
            <person name="Raghava G.P."/>
        </authorList>
    </citation>
    <scope>NUCLEOTIDE SEQUENCE [LARGE SCALE GENOMIC DNA]</scope>
    <source>
        <strain evidence="3">SJCon</strain>
    </source>
</reference>
<dbReference type="Gene3D" id="3.10.450.50">
    <property type="match status" value="1"/>
</dbReference>
<name>L8TMS8_9MICC</name>
<proteinExistence type="predicted"/>
<gene>
    <name evidence="2" type="ORF">G205_21354</name>
</gene>